<evidence type="ECO:0000313" key="1">
    <source>
        <dbReference type="EMBL" id="RNA44186.1"/>
    </source>
</evidence>
<proteinExistence type="predicted"/>
<dbReference type="EMBL" id="REGN01000143">
    <property type="protein sequence ID" value="RNA44186.1"/>
    <property type="molecule type" value="Genomic_DNA"/>
</dbReference>
<name>A0A3M7T821_BRAPC</name>
<organism evidence="1 2">
    <name type="scientific">Brachionus plicatilis</name>
    <name type="common">Marine rotifer</name>
    <name type="synonym">Brachionus muelleri</name>
    <dbReference type="NCBI Taxonomy" id="10195"/>
    <lineage>
        <taxon>Eukaryota</taxon>
        <taxon>Metazoa</taxon>
        <taxon>Spiralia</taxon>
        <taxon>Gnathifera</taxon>
        <taxon>Rotifera</taxon>
        <taxon>Eurotatoria</taxon>
        <taxon>Monogononta</taxon>
        <taxon>Pseudotrocha</taxon>
        <taxon>Ploima</taxon>
        <taxon>Brachionidae</taxon>
        <taxon>Brachionus</taxon>
    </lineage>
</organism>
<accession>A0A3M7T821</accession>
<dbReference type="AlphaFoldDB" id="A0A3M7T821"/>
<keyword evidence="2" id="KW-1185">Reference proteome</keyword>
<protein>
    <submittedName>
        <fullName evidence="1">Uncharacterized protein</fullName>
    </submittedName>
</protein>
<evidence type="ECO:0000313" key="2">
    <source>
        <dbReference type="Proteomes" id="UP000276133"/>
    </source>
</evidence>
<reference evidence="1 2" key="1">
    <citation type="journal article" date="2018" name="Sci. Rep.">
        <title>Genomic signatures of local adaptation to the degree of environmental predictability in rotifers.</title>
        <authorList>
            <person name="Franch-Gras L."/>
            <person name="Hahn C."/>
            <person name="Garcia-Roger E.M."/>
            <person name="Carmona M.J."/>
            <person name="Serra M."/>
            <person name="Gomez A."/>
        </authorList>
    </citation>
    <scope>NUCLEOTIDE SEQUENCE [LARGE SCALE GENOMIC DNA]</scope>
    <source>
        <strain evidence="1">HYR1</strain>
    </source>
</reference>
<gene>
    <name evidence="1" type="ORF">BpHYR1_027228</name>
</gene>
<dbReference type="Proteomes" id="UP000276133">
    <property type="component" value="Unassembled WGS sequence"/>
</dbReference>
<comment type="caution">
    <text evidence="1">The sequence shown here is derived from an EMBL/GenBank/DDBJ whole genome shotgun (WGS) entry which is preliminary data.</text>
</comment>
<sequence>MSGQIYGNLVIRGYGTRGEESNYMCDIFLKKFVLDAISDYAINKDGLKEKVKNCAESLGKSDRFNNGLNIFYCLIIEREN</sequence>